<reference evidence="1" key="1">
    <citation type="journal article" date="2020" name="Stud. Mycol.">
        <title>101 Dothideomycetes genomes: a test case for predicting lifestyles and emergence of pathogens.</title>
        <authorList>
            <person name="Haridas S."/>
            <person name="Albert R."/>
            <person name="Binder M."/>
            <person name="Bloem J."/>
            <person name="Labutti K."/>
            <person name="Salamov A."/>
            <person name="Andreopoulos B."/>
            <person name="Baker S."/>
            <person name="Barry K."/>
            <person name="Bills G."/>
            <person name="Bluhm B."/>
            <person name="Cannon C."/>
            <person name="Castanera R."/>
            <person name="Culley D."/>
            <person name="Daum C."/>
            <person name="Ezra D."/>
            <person name="Gonzalez J."/>
            <person name="Henrissat B."/>
            <person name="Kuo A."/>
            <person name="Liang C."/>
            <person name="Lipzen A."/>
            <person name="Lutzoni F."/>
            <person name="Magnuson J."/>
            <person name="Mondo S."/>
            <person name="Nolan M."/>
            <person name="Ohm R."/>
            <person name="Pangilinan J."/>
            <person name="Park H.-J."/>
            <person name="Ramirez L."/>
            <person name="Alfaro M."/>
            <person name="Sun H."/>
            <person name="Tritt A."/>
            <person name="Yoshinaga Y."/>
            <person name="Zwiers L.-H."/>
            <person name="Turgeon B."/>
            <person name="Goodwin S."/>
            <person name="Spatafora J."/>
            <person name="Crous P."/>
            <person name="Grigoriev I."/>
        </authorList>
    </citation>
    <scope>NUCLEOTIDE SEQUENCE</scope>
    <source>
        <strain evidence="1">CBS 525.71</strain>
    </source>
</reference>
<comment type="caution">
    <text evidence="1">The sequence shown here is derived from an EMBL/GenBank/DDBJ whole genome shotgun (WGS) entry which is preliminary data.</text>
</comment>
<sequence length="237" mass="26843">MYFNITKREDGSVNLCPVKSLLLQSDASAEAEEGDRRVLQEQCKHISTIFPYFDRIDLVCASPIRRAIQTALITTEPYLQSGTHKILALPLAQEATDKAANTPSTLTQLKQEFGDRVDWRRCMDVYVDYDSNAGTFAPDAKSLRARALELRRFLRDRDEKEIVVLLHGDFLHYVTGDLHEDGSQAKGDWENTEFRSYRFFPEGSEDATLKETEESVGMRNAKGGGEHINLGRGKRII</sequence>
<keyword evidence="2" id="KW-1185">Reference proteome</keyword>
<evidence type="ECO:0000313" key="2">
    <source>
        <dbReference type="Proteomes" id="UP000799754"/>
    </source>
</evidence>
<dbReference type="Proteomes" id="UP000799754">
    <property type="component" value="Unassembled WGS sequence"/>
</dbReference>
<evidence type="ECO:0000313" key="1">
    <source>
        <dbReference type="EMBL" id="KAF2628305.1"/>
    </source>
</evidence>
<gene>
    <name evidence="1" type="ORF">BU25DRAFT_458145</name>
</gene>
<protein>
    <submittedName>
        <fullName evidence="1">Uncharacterized protein</fullName>
    </submittedName>
</protein>
<name>A0ACB6S237_9PLEO</name>
<organism evidence="1 2">
    <name type="scientific">Macroventuria anomochaeta</name>
    <dbReference type="NCBI Taxonomy" id="301207"/>
    <lineage>
        <taxon>Eukaryota</taxon>
        <taxon>Fungi</taxon>
        <taxon>Dikarya</taxon>
        <taxon>Ascomycota</taxon>
        <taxon>Pezizomycotina</taxon>
        <taxon>Dothideomycetes</taxon>
        <taxon>Pleosporomycetidae</taxon>
        <taxon>Pleosporales</taxon>
        <taxon>Pleosporineae</taxon>
        <taxon>Didymellaceae</taxon>
        <taxon>Macroventuria</taxon>
    </lineage>
</organism>
<dbReference type="EMBL" id="MU006714">
    <property type="protein sequence ID" value="KAF2628305.1"/>
    <property type="molecule type" value="Genomic_DNA"/>
</dbReference>
<accession>A0ACB6S237</accession>
<proteinExistence type="predicted"/>